<dbReference type="Proteomes" id="UP000051913">
    <property type="component" value="Unassembled WGS sequence"/>
</dbReference>
<dbReference type="InterPro" id="IPR017850">
    <property type="entry name" value="Alkaline_phosphatase_core_sf"/>
</dbReference>
<evidence type="ECO:0000313" key="1">
    <source>
        <dbReference type="EMBL" id="KRR05248.1"/>
    </source>
</evidence>
<dbReference type="OrthoDB" id="3590172at2"/>
<dbReference type="InterPro" id="IPR012710">
    <property type="entry name" value="Phosphonoacetate_hydro"/>
</dbReference>
<dbReference type="EMBL" id="LLXX01000119">
    <property type="protein sequence ID" value="KRR05248.1"/>
    <property type="molecule type" value="Genomic_DNA"/>
</dbReference>
<dbReference type="PANTHER" id="PTHR10151:SF120">
    <property type="entry name" value="BIS(5'-ADENOSYL)-TRIPHOSPHATASE"/>
    <property type="match status" value="1"/>
</dbReference>
<dbReference type="RefSeq" id="WP_057851805.1">
    <property type="nucleotide sequence ID" value="NZ_LLXX01000119.1"/>
</dbReference>
<dbReference type="STRING" id="1518501.CQ10_05005"/>
<sequence length="430" mass="45678">MNKPDRILTDVASYRAERPLVRVNGRAYAWPKHPAVVICFDGCDPAYIDAASAAGAIPAIDRMRREGFAASALAAMPTFTNPNNVSIVCGVPPAVHGVSGNFYLDRDTGAEIMMVDATPVRAPTILAAFSQAGAKVAAVTAKDKLRRALGHGLDGIAFSAEKADEATDAENGISAIGALVGRGAPDQYSADLSLFVLDAGIRLLETRRPNLMYLSLSDYVQHKHAPDAPEATAFMRAVDERLGRMIALGACLGIVADHGMNDMAHPSGEPNVVYLGDLLDAAFGAGATRVICPITDPFVRHHGALGGFVRVHLQRTEPSSTAVLNFIRQIPGVCMAAPREEACLRFELPEDREGDIAVVARSGVALGGHARDHDISQLSGERLRSHGGLAEQVVPFILSHPLKAGRVESGAGKPLRNYDVFSVLLNDMKV</sequence>
<reference evidence="1 2" key="1">
    <citation type="submission" date="2014-03" db="EMBL/GenBank/DDBJ databases">
        <title>Bradyrhizobium valentinum sp. nov., isolated from effective nodules of Lupinus mariae-josephae, a lupine endemic of basic-lime soils in Eastern Spain.</title>
        <authorList>
            <person name="Duran D."/>
            <person name="Rey L."/>
            <person name="Navarro A."/>
            <person name="Busquets A."/>
            <person name="Imperial J."/>
            <person name="Ruiz-Argueso T."/>
        </authorList>
    </citation>
    <scope>NUCLEOTIDE SEQUENCE [LARGE SCALE GENOMIC DNA]</scope>
    <source>
        <strain evidence="1 2">LmjM3</strain>
    </source>
</reference>
<dbReference type="Gene3D" id="3.30.1360.110">
    <property type="entry name" value="Domain 2, Phosphonoacetate Hydrolase"/>
    <property type="match status" value="1"/>
</dbReference>
<dbReference type="NCBIfam" id="TIGR02335">
    <property type="entry name" value="hydr_PhnA"/>
    <property type="match status" value="1"/>
</dbReference>
<dbReference type="CDD" id="cd16018">
    <property type="entry name" value="Enpp"/>
    <property type="match status" value="1"/>
</dbReference>
<dbReference type="InterPro" id="IPR023116">
    <property type="entry name" value="Phosphonoacetate_hydro_insert"/>
</dbReference>
<comment type="caution">
    <text evidence="1">The sequence shown here is derived from an EMBL/GenBank/DDBJ whole genome shotgun (WGS) entry which is preliminary data.</text>
</comment>
<name>A0A0R3KQM3_9BRAD</name>
<dbReference type="Pfam" id="PF01663">
    <property type="entry name" value="Phosphodiest"/>
    <property type="match status" value="1"/>
</dbReference>
<dbReference type="SUPFAM" id="SSF53649">
    <property type="entry name" value="Alkaline phosphatase-like"/>
    <property type="match status" value="1"/>
</dbReference>
<dbReference type="Gene3D" id="3.40.720.10">
    <property type="entry name" value="Alkaline Phosphatase, subunit A"/>
    <property type="match status" value="1"/>
</dbReference>
<gene>
    <name evidence="1" type="ORF">CP49_01340</name>
</gene>
<dbReference type="InterPro" id="IPR002591">
    <property type="entry name" value="Phosphodiest/P_Trfase"/>
</dbReference>
<dbReference type="GO" id="GO:0047400">
    <property type="term" value="F:phosphonoacetate hydrolase activity"/>
    <property type="evidence" value="ECO:0007669"/>
    <property type="project" value="InterPro"/>
</dbReference>
<keyword evidence="2" id="KW-1185">Reference proteome</keyword>
<proteinExistence type="predicted"/>
<evidence type="ECO:0000313" key="2">
    <source>
        <dbReference type="Proteomes" id="UP000051913"/>
    </source>
</evidence>
<dbReference type="AlphaFoldDB" id="A0A0R3KQM3"/>
<accession>A0A0R3KQM3</accession>
<dbReference type="PANTHER" id="PTHR10151">
    <property type="entry name" value="ECTONUCLEOTIDE PYROPHOSPHATASE/PHOSPHODIESTERASE"/>
    <property type="match status" value="1"/>
</dbReference>
<keyword evidence="1" id="KW-0378">Hydrolase</keyword>
<protein>
    <submittedName>
        <fullName evidence="1">Phosphonoacetate hydrolase</fullName>
    </submittedName>
</protein>
<organism evidence="1 2">
    <name type="scientific">Bradyrhizobium valentinum</name>
    <dbReference type="NCBI Taxonomy" id="1518501"/>
    <lineage>
        <taxon>Bacteria</taxon>
        <taxon>Pseudomonadati</taxon>
        <taxon>Pseudomonadota</taxon>
        <taxon>Alphaproteobacteria</taxon>
        <taxon>Hyphomicrobiales</taxon>
        <taxon>Nitrobacteraceae</taxon>
        <taxon>Bradyrhizobium</taxon>
    </lineage>
</organism>